<feature type="domain" description="Mur ligase N-terminal catalytic" evidence="1">
    <location>
        <begin position="3"/>
        <end position="95"/>
    </location>
</feature>
<evidence type="ECO:0000259" key="1">
    <source>
        <dbReference type="Pfam" id="PF01225"/>
    </source>
</evidence>
<gene>
    <name evidence="3" type="ORF">KUV50_18015</name>
</gene>
<dbReference type="PANTHER" id="PTHR43445:SF5">
    <property type="entry name" value="UDP-N-ACETYLMURAMATE--L-ALANYL-GAMMA-D-GLUTAMYL-MESO-2,6-DIAMINOHEPTANDIOATE LIGASE"/>
    <property type="match status" value="1"/>
</dbReference>
<proteinExistence type="predicted"/>
<evidence type="ECO:0000313" key="3">
    <source>
        <dbReference type="EMBL" id="MBY5960053.1"/>
    </source>
</evidence>
<sequence length="453" mass="50471">MKKVHIISIGGAVMHNIAIQLQRQGYQVTGSDDILFDPSMSRLEEAGLLPDQTGWDPDRITHDLDFVIAGMHAKLDNPELQKAQAIGLKIHSFPSYVRSRAEDQTRIVVAGSHGKTTTASMIVHLMQELGVCTDHLIGAKIEGLDDIVTFEGCPYFVLEGDEYPSSALDPKPKFLHYDPHYLIITGIAWDHMNVFPTYAQYFNAFVSLMESLHPGCVVIYNSYDSEVARLISMCDPAQAIPYQMLPFEVRNGVFVVEEDHALRVIGRHNMENLTAAVTLCEQLGMEKTALLEAAETYSGASRRLELLLNTEYGTAYIDFAHAPSKVKASVQAVRELHPDRPLIAVLELHTYSSLNKDFLPQYRDSLAPADLAVVMFDPRIVENKNMEALEETDIRRSFGRDDIVVVHDQTALGLVVEQALEGYIPDKVNVILMSSGSFGGLDVKKKLSNQWDL</sequence>
<protein>
    <recommendedName>
        <fullName evidence="5">UDP-N-acetylmuramate: L-alanyl-gamma-D-glutamyl-meso-diaminopimelate ligase</fullName>
    </recommendedName>
</protein>
<dbReference type="InterPro" id="IPR050061">
    <property type="entry name" value="MurCDEF_pg_biosynth"/>
</dbReference>
<dbReference type="SUPFAM" id="SSF53623">
    <property type="entry name" value="MurD-like peptide ligases, catalytic domain"/>
    <property type="match status" value="1"/>
</dbReference>
<dbReference type="Pfam" id="PF08245">
    <property type="entry name" value="Mur_ligase_M"/>
    <property type="match status" value="1"/>
</dbReference>
<dbReference type="Gene3D" id="3.90.190.20">
    <property type="entry name" value="Mur ligase, C-terminal domain"/>
    <property type="match status" value="1"/>
</dbReference>
<dbReference type="InterPro" id="IPR000713">
    <property type="entry name" value="Mur_ligase_N"/>
</dbReference>
<dbReference type="Proteomes" id="UP000753961">
    <property type="component" value="Unassembled WGS sequence"/>
</dbReference>
<dbReference type="InterPro" id="IPR036565">
    <property type="entry name" value="Mur-like_cat_sf"/>
</dbReference>
<feature type="domain" description="Mur ligase central" evidence="2">
    <location>
        <begin position="109"/>
        <end position="279"/>
    </location>
</feature>
<dbReference type="SUPFAM" id="SSF51984">
    <property type="entry name" value="MurCD N-terminal domain"/>
    <property type="match status" value="1"/>
</dbReference>
<dbReference type="SUPFAM" id="SSF53244">
    <property type="entry name" value="MurD-like peptide ligases, peptide-binding domain"/>
    <property type="match status" value="1"/>
</dbReference>
<reference evidence="3" key="1">
    <citation type="submission" date="2021-06" db="EMBL/GenBank/DDBJ databases">
        <title>44 bacteria genomes isolated from Dapeng, Shenzhen.</title>
        <authorList>
            <person name="Zheng W."/>
            <person name="Yu S."/>
            <person name="Huang Y."/>
        </authorList>
    </citation>
    <scope>NUCLEOTIDE SEQUENCE</scope>
    <source>
        <strain evidence="3">DP5N28-2</strain>
    </source>
</reference>
<comment type="caution">
    <text evidence="3">The sequence shown here is derived from an EMBL/GenBank/DDBJ whole genome shotgun (WGS) entry which is preliminary data.</text>
</comment>
<accession>A0A953HSD2</accession>
<evidence type="ECO:0008006" key="5">
    <source>
        <dbReference type="Google" id="ProtNLM"/>
    </source>
</evidence>
<dbReference type="RefSeq" id="WP_222581598.1">
    <property type="nucleotide sequence ID" value="NZ_JAHVHU010000022.1"/>
</dbReference>
<dbReference type="Gene3D" id="3.40.1190.10">
    <property type="entry name" value="Mur-like, catalytic domain"/>
    <property type="match status" value="1"/>
</dbReference>
<evidence type="ECO:0000313" key="4">
    <source>
        <dbReference type="Proteomes" id="UP000753961"/>
    </source>
</evidence>
<dbReference type="Gene3D" id="3.40.50.720">
    <property type="entry name" value="NAD(P)-binding Rossmann-like Domain"/>
    <property type="match status" value="1"/>
</dbReference>
<name>A0A953HSD2_9BACT</name>
<dbReference type="AlphaFoldDB" id="A0A953HSD2"/>
<dbReference type="InterPro" id="IPR036615">
    <property type="entry name" value="Mur_ligase_C_dom_sf"/>
</dbReference>
<dbReference type="InterPro" id="IPR013221">
    <property type="entry name" value="Mur_ligase_cen"/>
</dbReference>
<dbReference type="EMBL" id="JAHVHU010000022">
    <property type="protein sequence ID" value="MBY5960053.1"/>
    <property type="molecule type" value="Genomic_DNA"/>
</dbReference>
<dbReference type="GO" id="GO:0016881">
    <property type="term" value="F:acid-amino acid ligase activity"/>
    <property type="evidence" value="ECO:0007669"/>
    <property type="project" value="InterPro"/>
</dbReference>
<organism evidence="3 4">
    <name type="scientific">Membranihabitans marinus</name>
    <dbReference type="NCBI Taxonomy" id="1227546"/>
    <lineage>
        <taxon>Bacteria</taxon>
        <taxon>Pseudomonadati</taxon>
        <taxon>Bacteroidota</taxon>
        <taxon>Saprospiria</taxon>
        <taxon>Saprospirales</taxon>
        <taxon>Saprospiraceae</taxon>
        <taxon>Membranihabitans</taxon>
    </lineage>
</organism>
<keyword evidence="4" id="KW-1185">Reference proteome</keyword>
<dbReference type="GO" id="GO:0005524">
    <property type="term" value="F:ATP binding"/>
    <property type="evidence" value="ECO:0007669"/>
    <property type="project" value="InterPro"/>
</dbReference>
<evidence type="ECO:0000259" key="2">
    <source>
        <dbReference type="Pfam" id="PF08245"/>
    </source>
</evidence>
<dbReference type="PANTHER" id="PTHR43445">
    <property type="entry name" value="UDP-N-ACETYLMURAMATE--L-ALANINE LIGASE-RELATED"/>
    <property type="match status" value="1"/>
</dbReference>
<dbReference type="Pfam" id="PF01225">
    <property type="entry name" value="Mur_ligase"/>
    <property type="match status" value="1"/>
</dbReference>